<evidence type="ECO:0000256" key="2">
    <source>
        <dbReference type="ARBA" id="ARBA00022692"/>
    </source>
</evidence>
<dbReference type="Proteomes" id="UP001319080">
    <property type="component" value="Unassembled WGS sequence"/>
</dbReference>
<feature type="transmembrane region" description="Helical" evidence="5">
    <location>
        <begin position="12"/>
        <end position="30"/>
    </location>
</feature>
<dbReference type="EMBL" id="JAHESE010000202">
    <property type="protein sequence ID" value="MBT1712592.1"/>
    <property type="molecule type" value="Genomic_DNA"/>
</dbReference>
<feature type="non-terminal residue" evidence="6">
    <location>
        <position position="1"/>
    </location>
</feature>
<protein>
    <submittedName>
        <fullName evidence="6">DoxX family protein</fullName>
    </submittedName>
</protein>
<name>A0AAP2E5N8_9BACT</name>
<dbReference type="Pfam" id="PF13564">
    <property type="entry name" value="DoxX_2"/>
    <property type="match status" value="1"/>
</dbReference>
<dbReference type="RefSeq" id="WP_254088127.1">
    <property type="nucleotide sequence ID" value="NZ_JAHESE010000202.1"/>
</dbReference>
<proteinExistence type="predicted"/>
<organism evidence="6 7">
    <name type="scientific">Dawidia cretensis</name>
    <dbReference type="NCBI Taxonomy" id="2782350"/>
    <lineage>
        <taxon>Bacteria</taxon>
        <taxon>Pseudomonadati</taxon>
        <taxon>Bacteroidota</taxon>
        <taxon>Cytophagia</taxon>
        <taxon>Cytophagales</taxon>
        <taxon>Chryseotaleaceae</taxon>
        <taxon>Dawidia</taxon>
    </lineage>
</organism>
<comment type="caution">
    <text evidence="6">The sequence shown here is derived from an EMBL/GenBank/DDBJ whole genome shotgun (WGS) entry which is preliminary data.</text>
</comment>
<accession>A0AAP2E5N8</accession>
<evidence type="ECO:0000256" key="5">
    <source>
        <dbReference type="SAM" id="Phobius"/>
    </source>
</evidence>
<evidence type="ECO:0000256" key="3">
    <source>
        <dbReference type="ARBA" id="ARBA00022989"/>
    </source>
</evidence>
<feature type="transmembrane region" description="Helical" evidence="5">
    <location>
        <begin position="36"/>
        <end position="53"/>
    </location>
</feature>
<sequence>LAPGWPLIKEWAYAGFFFVMTGAVVSHLASGDGIGGVVWQSIFVALIVLSWYLRPTARKLHVQPR</sequence>
<keyword evidence="4 5" id="KW-0472">Membrane</keyword>
<dbReference type="AlphaFoldDB" id="A0AAP2E5N8"/>
<gene>
    <name evidence="6" type="ORF">KK062_30435</name>
</gene>
<dbReference type="InterPro" id="IPR032808">
    <property type="entry name" value="DoxX"/>
</dbReference>
<reference evidence="6 7" key="1">
    <citation type="submission" date="2021-05" db="EMBL/GenBank/DDBJ databases">
        <title>A Polyphasic approach of four new species of the genus Ohtaekwangia: Ohtaekwangia histidinii sp. nov., Ohtaekwangia cretensis sp. nov., Ohtaekwangia indiensis sp. nov., Ohtaekwangia reichenbachii sp. nov. from diverse environment.</title>
        <authorList>
            <person name="Octaviana S."/>
        </authorList>
    </citation>
    <scope>NUCLEOTIDE SEQUENCE [LARGE SCALE GENOMIC DNA]</scope>
    <source>
        <strain evidence="6 7">PWU5</strain>
    </source>
</reference>
<keyword evidence="2 5" id="KW-0812">Transmembrane</keyword>
<evidence type="ECO:0000256" key="1">
    <source>
        <dbReference type="ARBA" id="ARBA00004141"/>
    </source>
</evidence>
<dbReference type="GO" id="GO:0016020">
    <property type="term" value="C:membrane"/>
    <property type="evidence" value="ECO:0007669"/>
    <property type="project" value="UniProtKB-SubCell"/>
</dbReference>
<comment type="subcellular location">
    <subcellularLocation>
        <location evidence="1">Membrane</location>
        <topology evidence="1">Multi-pass membrane protein</topology>
    </subcellularLocation>
</comment>
<evidence type="ECO:0000256" key="4">
    <source>
        <dbReference type="ARBA" id="ARBA00023136"/>
    </source>
</evidence>
<evidence type="ECO:0000313" key="6">
    <source>
        <dbReference type="EMBL" id="MBT1712592.1"/>
    </source>
</evidence>
<evidence type="ECO:0000313" key="7">
    <source>
        <dbReference type="Proteomes" id="UP001319080"/>
    </source>
</evidence>
<keyword evidence="7" id="KW-1185">Reference proteome</keyword>
<keyword evidence="3 5" id="KW-1133">Transmembrane helix</keyword>